<name>A0A8X7RA45_BRACI</name>
<dbReference type="EMBL" id="JAAMPC010000010">
    <property type="protein sequence ID" value="KAG2285518.1"/>
    <property type="molecule type" value="Genomic_DNA"/>
</dbReference>
<dbReference type="Proteomes" id="UP000886595">
    <property type="component" value="Unassembled WGS sequence"/>
</dbReference>
<organism evidence="1 2">
    <name type="scientific">Brassica carinata</name>
    <name type="common">Ethiopian mustard</name>
    <name type="synonym">Abyssinian cabbage</name>
    <dbReference type="NCBI Taxonomy" id="52824"/>
    <lineage>
        <taxon>Eukaryota</taxon>
        <taxon>Viridiplantae</taxon>
        <taxon>Streptophyta</taxon>
        <taxon>Embryophyta</taxon>
        <taxon>Tracheophyta</taxon>
        <taxon>Spermatophyta</taxon>
        <taxon>Magnoliopsida</taxon>
        <taxon>eudicotyledons</taxon>
        <taxon>Gunneridae</taxon>
        <taxon>Pentapetalae</taxon>
        <taxon>rosids</taxon>
        <taxon>malvids</taxon>
        <taxon>Brassicales</taxon>
        <taxon>Brassicaceae</taxon>
        <taxon>Brassiceae</taxon>
        <taxon>Brassica</taxon>
    </lineage>
</organism>
<proteinExistence type="predicted"/>
<sequence>MKGWEQDGPKRDGPRMTCGLVYSGAYLLRSTTGASYRSTAGACILLRSTTGASPLHASLGVIVTKEASARQPTIGMSSFRTSG</sequence>
<evidence type="ECO:0000313" key="1">
    <source>
        <dbReference type="EMBL" id="KAG2285518.1"/>
    </source>
</evidence>
<comment type="caution">
    <text evidence="1">The sequence shown here is derived from an EMBL/GenBank/DDBJ whole genome shotgun (WGS) entry which is preliminary data.</text>
</comment>
<protein>
    <submittedName>
        <fullName evidence="1">Uncharacterized protein</fullName>
    </submittedName>
</protein>
<accession>A0A8X7RA45</accession>
<evidence type="ECO:0000313" key="2">
    <source>
        <dbReference type="Proteomes" id="UP000886595"/>
    </source>
</evidence>
<reference evidence="1 2" key="1">
    <citation type="submission" date="2020-02" db="EMBL/GenBank/DDBJ databases">
        <authorList>
            <person name="Ma Q."/>
            <person name="Huang Y."/>
            <person name="Song X."/>
            <person name="Pei D."/>
        </authorList>
    </citation>
    <scope>NUCLEOTIDE SEQUENCE [LARGE SCALE GENOMIC DNA]</scope>
    <source>
        <strain evidence="1">Sxm20200214</strain>
        <tissue evidence="1">Leaf</tissue>
    </source>
</reference>
<gene>
    <name evidence="1" type="ORF">Bca52824_045122</name>
</gene>
<keyword evidence="2" id="KW-1185">Reference proteome</keyword>
<dbReference type="AlphaFoldDB" id="A0A8X7RA45"/>